<dbReference type="EMBL" id="KB007956">
    <property type="protein sequence ID" value="ELR18405.1"/>
    <property type="molecule type" value="Genomic_DNA"/>
</dbReference>
<dbReference type="Gene3D" id="1.10.510.10">
    <property type="entry name" value="Transferase(Phosphotransferase) domain 1"/>
    <property type="match status" value="2"/>
</dbReference>
<keyword evidence="5 6" id="KW-0067">ATP-binding</keyword>
<dbReference type="PANTHER" id="PTHR44329:SF298">
    <property type="entry name" value="MIXED LINEAGE KINASE DOMAIN-LIKE PROTEIN"/>
    <property type="match status" value="1"/>
</dbReference>
<dbReference type="PROSITE" id="PS00108">
    <property type="entry name" value="PROTEIN_KINASE_ST"/>
    <property type="match status" value="2"/>
</dbReference>
<dbReference type="GO" id="GO:0009190">
    <property type="term" value="P:cyclic nucleotide biosynthetic process"/>
    <property type="evidence" value="ECO:0007669"/>
    <property type="project" value="InterPro"/>
</dbReference>
<reference evidence="10 11" key="1">
    <citation type="journal article" date="2013" name="Genome Biol.">
        <title>Genome of Acanthamoeba castellanii highlights extensive lateral gene transfer and early evolution of tyrosine kinase signaling.</title>
        <authorList>
            <person name="Clarke M."/>
            <person name="Lohan A.J."/>
            <person name="Liu B."/>
            <person name="Lagkouvardos I."/>
            <person name="Roy S."/>
            <person name="Zafar N."/>
            <person name="Bertelli C."/>
            <person name="Schilde C."/>
            <person name="Kianianmomeni A."/>
            <person name="Burglin T.R."/>
            <person name="Frech C."/>
            <person name="Turcotte B."/>
            <person name="Kopec K.O."/>
            <person name="Synnott J.M."/>
            <person name="Choo C."/>
            <person name="Paponov I."/>
            <person name="Finkler A."/>
            <person name="Soon Heng Tan C."/>
            <person name="Hutchins A.P."/>
            <person name="Weinmeier T."/>
            <person name="Rattei T."/>
            <person name="Chu J.S."/>
            <person name="Gimenez G."/>
            <person name="Irimia M."/>
            <person name="Rigden D.J."/>
            <person name="Fitzpatrick D.A."/>
            <person name="Lorenzo-Morales J."/>
            <person name="Bateman A."/>
            <person name="Chiu C.H."/>
            <person name="Tang P."/>
            <person name="Hegemann P."/>
            <person name="Fromm H."/>
            <person name="Raoult D."/>
            <person name="Greub G."/>
            <person name="Miranda-Saavedra D."/>
            <person name="Chen N."/>
            <person name="Nash P."/>
            <person name="Ginger M.L."/>
            <person name="Horn M."/>
            <person name="Schaap P."/>
            <person name="Caler L."/>
            <person name="Loftus B."/>
        </authorList>
    </citation>
    <scope>NUCLEOTIDE SEQUENCE [LARGE SCALE GENOMIC DNA]</scope>
    <source>
        <strain evidence="10 11">Neff</strain>
    </source>
</reference>
<evidence type="ECO:0000256" key="6">
    <source>
        <dbReference type="PROSITE-ProRule" id="PRU10141"/>
    </source>
</evidence>
<keyword evidence="4 10" id="KW-0808">Transferase</keyword>
<dbReference type="InterPro" id="IPR001245">
    <property type="entry name" value="Ser-Thr/Tyr_kinase_cat_dom"/>
</dbReference>
<name>L8GZH3_ACACF</name>
<keyword evidence="3 6" id="KW-0547">Nucleotide-binding</keyword>
<dbReference type="SUPFAM" id="SSF53850">
    <property type="entry name" value="Periplasmic binding protein-like II"/>
    <property type="match status" value="2"/>
</dbReference>
<feature type="domain" description="Protein kinase" evidence="9">
    <location>
        <begin position="671"/>
        <end position="929"/>
    </location>
</feature>
<evidence type="ECO:0000256" key="1">
    <source>
        <dbReference type="ARBA" id="ARBA00004167"/>
    </source>
</evidence>
<proteinExistence type="predicted"/>
<dbReference type="SMART" id="SM00220">
    <property type="entry name" value="S_TKc"/>
    <property type="match status" value="2"/>
</dbReference>
<dbReference type="Pfam" id="PF07714">
    <property type="entry name" value="PK_Tyr_Ser-Thr"/>
    <property type="match status" value="2"/>
</dbReference>
<dbReference type="PROSITE" id="PS50011">
    <property type="entry name" value="PROTEIN_KINASE_DOM"/>
    <property type="match status" value="2"/>
</dbReference>
<keyword evidence="8" id="KW-0812">Transmembrane</keyword>
<dbReference type="OrthoDB" id="346907at2759"/>
<dbReference type="SMART" id="SM00044">
    <property type="entry name" value="CYCc"/>
    <property type="match status" value="1"/>
</dbReference>
<dbReference type="Gene3D" id="3.30.200.20">
    <property type="entry name" value="Phosphorylase Kinase, domain 1"/>
    <property type="match status" value="2"/>
</dbReference>
<dbReference type="KEGG" id="acan:ACA1_138070"/>
<feature type="non-terminal residue" evidence="10">
    <location>
        <position position="1547"/>
    </location>
</feature>
<evidence type="ECO:0000259" key="9">
    <source>
        <dbReference type="PROSITE" id="PS50011"/>
    </source>
</evidence>
<dbReference type="SUPFAM" id="SSF55073">
    <property type="entry name" value="Nucleotide cyclase"/>
    <property type="match status" value="1"/>
</dbReference>
<sequence>LVLDRRLLARIWLGEVSQWSHPDIARLNPELAPLPDEAIRLAWLPGLGVTQVFAHALASFIRDDDPAAADALTANGTLAHLPPVVDPTRGSAGFSTTESLLAYMNETPFSLGYFVHDSYYSAPSPSIAQLINKANKTVGPAPANIKAAMDDFSPSGQSTNELPEYIVDGPGPESYPLCLFSFIIQDRHITNAVDCGGSSLHIDNTVWSVSNPQTNRDLESVGYVQLSAAYRIRVLNWLALLTCNKERRLRSSLIAGTGPDAPFVSSLGLFYSRTVDRVESQYIPDGGQQQLESGDVDYSVTVYAGPPPADHPDFRYLIGYNLPGVAANLSLSLHVLAGIYMGNITSWRDESIINLNRQSLDDPVAWLLDEKIVVVVDQSGSYNYPFTQALAHECPDFKRIVGVGANVTFPLVGARYVAQSGTTHYSPGKLPLAQALTGCAAMMAAEIGVAVDNTSYSLAFAPQFKFSGVHSASWGNQANAWNGELRHVSEAQLVTVPESGLFLAPTTESVCEATKDVPLDQYFYADLSLSQRSTSWPLASYYYVLLSKDSYTDCSRATNLVDMVWWMVNSTQAHHILNISDLVPVGKVVRGKVLDELVQIKCDGKAFCDELVGDNADALNAASIAAIAACVLIAACVAALAIVACAFLIVLAITRKRHGEDTSWLIDASELDMGELLGTGGFGRVNKAVWRGTEVAVKTMSAAYSPELHSAFIEEVRVMTSLRHPHVVLFMAAATRPPNLCIVMELMLMGSLHDLLHNESVDDIPIKMRLKLLKQAAKGLYFLHSSGIVHRDLKSLNLLLDSKWKLKVSDFGLTGLRERLEIKEELQMDQGRSVHWTAPEVLNESRGIDLAAADVYSFGIIMWEVLTRQDPYASMQPAAVAVAVLRDGLRPKVPQSAPTDYVEIMQEAWDGEPRARPSIFDISNRLSRLATRFHHSRKQVSWLPLIGRGEEEEEVEYAQEEHSSNSSVSSRGSSLGALLLDERAVPAPMGEVAIVFSDIMRAAALWDFNPEAMRDATFAHNELLRRRLREFGGYEVICFTKGNSGEGSMCAAFGDVAKAVAWCARVQQELMQVEWPEALLKHPEAREERAEGEDGGPHGRATPAGGGLDHPAVVNTAAHITTMARGGQVLVSETVWLHLAAGRDAAHDATGEQEDESDDEDDDDRHQRALMMRRSRWAPVGQFEVVVDHHQGDGASTLYGLRVPGLESRFAAAHRARADDEQQPQFEGSAAAGGYSPARGSQPQQHHLDLTTVYTDDAFLVSANLCRWIMATEEIELGRRIGGTGTYGVVHLGRWKGIEVAVKHFINQKLSERRLLEFRTEAAFLAELSHPNLLHFIGACVKQPNLCVVTEYMKHGSLQDVLGATKNNSRGSAVKLSWGQRLGLLHSAAQGLSFLHALDPPVVHGDVKPSNLLLNDAAMTSVKVCDFGFARLRQENATMTRCGKPSWTAPEIIRGEPCSAASDVYSMGVIMWEVLTRRQPFAGQNFMGVSLDVLNGKRPPMPSDCPPAFGKMVRRCWHATPQKRPAMSELASFLAQQLGTALTHDIP</sequence>
<dbReference type="InterPro" id="IPR000719">
    <property type="entry name" value="Prot_kinase_dom"/>
</dbReference>
<dbReference type="InterPro" id="IPR001054">
    <property type="entry name" value="A/G_cyclase"/>
</dbReference>
<evidence type="ECO:0000313" key="11">
    <source>
        <dbReference type="Proteomes" id="UP000011083"/>
    </source>
</evidence>
<dbReference type="InterPro" id="IPR011009">
    <property type="entry name" value="Kinase-like_dom_sf"/>
</dbReference>
<dbReference type="Gene3D" id="3.30.70.1230">
    <property type="entry name" value="Nucleotide cyclase"/>
    <property type="match status" value="1"/>
</dbReference>
<feature type="region of interest" description="Disordered" evidence="7">
    <location>
        <begin position="1084"/>
        <end position="1110"/>
    </location>
</feature>
<feature type="transmembrane region" description="Helical" evidence="8">
    <location>
        <begin position="624"/>
        <end position="653"/>
    </location>
</feature>
<evidence type="ECO:0000256" key="2">
    <source>
        <dbReference type="ARBA" id="ARBA00022527"/>
    </source>
</evidence>
<evidence type="ECO:0000256" key="4">
    <source>
        <dbReference type="ARBA" id="ARBA00022777"/>
    </source>
</evidence>
<keyword evidence="11" id="KW-1185">Reference proteome</keyword>
<dbReference type="InterPro" id="IPR017441">
    <property type="entry name" value="Protein_kinase_ATP_BS"/>
</dbReference>
<dbReference type="InterPro" id="IPR008271">
    <property type="entry name" value="Ser/Thr_kinase_AS"/>
</dbReference>
<dbReference type="PANTHER" id="PTHR44329">
    <property type="entry name" value="SERINE/THREONINE-PROTEIN KINASE TNNI3K-RELATED"/>
    <property type="match status" value="1"/>
</dbReference>
<dbReference type="PROSITE" id="PS00107">
    <property type="entry name" value="PROTEIN_KINASE_ATP"/>
    <property type="match status" value="1"/>
</dbReference>
<dbReference type="SUPFAM" id="SSF56112">
    <property type="entry name" value="Protein kinase-like (PK-like)"/>
    <property type="match status" value="2"/>
</dbReference>
<keyword evidence="2" id="KW-0723">Serine/threonine-protein kinase</keyword>
<feature type="compositionally biased region" description="Acidic residues" evidence="7">
    <location>
        <begin position="1151"/>
        <end position="1163"/>
    </location>
</feature>
<keyword evidence="4 10" id="KW-0418">Kinase</keyword>
<gene>
    <name evidence="10" type="ORF">ACA1_138070</name>
</gene>
<keyword evidence="8" id="KW-0472">Membrane</keyword>
<evidence type="ECO:0000256" key="3">
    <source>
        <dbReference type="ARBA" id="ARBA00022741"/>
    </source>
</evidence>
<dbReference type="GO" id="GO:0004674">
    <property type="term" value="F:protein serine/threonine kinase activity"/>
    <property type="evidence" value="ECO:0007669"/>
    <property type="project" value="UniProtKB-KW"/>
</dbReference>
<organism evidence="10 11">
    <name type="scientific">Acanthamoeba castellanii (strain ATCC 30010 / Neff)</name>
    <dbReference type="NCBI Taxonomy" id="1257118"/>
    <lineage>
        <taxon>Eukaryota</taxon>
        <taxon>Amoebozoa</taxon>
        <taxon>Discosea</taxon>
        <taxon>Longamoebia</taxon>
        <taxon>Centramoebida</taxon>
        <taxon>Acanthamoebidae</taxon>
        <taxon>Acanthamoeba</taxon>
    </lineage>
</organism>
<dbReference type="CDD" id="cd13999">
    <property type="entry name" value="STKc_MAP3K-like"/>
    <property type="match status" value="2"/>
</dbReference>
<dbReference type="VEuPathDB" id="AmoebaDB:ACA1_138070"/>
<evidence type="ECO:0000256" key="5">
    <source>
        <dbReference type="ARBA" id="ARBA00022840"/>
    </source>
</evidence>
<feature type="region of interest" description="Disordered" evidence="7">
    <location>
        <begin position="1215"/>
        <end position="1244"/>
    </location>
</feature>
<comment type="subcellular location">
    <subcellularLocation>
        <location evidence="1">Membrane</location>
        <topology evidence="1">Single-pass membrane protein</topology>
    </subcellularLocation>
</comment>
<dbReference type="GO" id="GO:0016020">
    <property type="term" value="C:membrane"/>
    <property type="evidence" value="ECO:0007669"/>
    <property type="project" value="UniProtKB-SubCell"/>
</dbReference>
<dbReference type="GO" id="GO:0035556">
    <property type="term" value="P:intracellular signal transduction"/>
    <property type="evidence" value="ECO:0007669"/>
    <property type="project" value="InterPro"/>
</dbReference>
<protein>
    <submittedName>
        <fullName evidence="10">Protein kinase domain containing protein</fullName>
    </submittedName>
</protein>
<dbReference type="GO" id="GO:0005524">
    <property type="term" value="F:ATP binding"/>
    <property type="evidence" value="ECO:0007669"/>
    <property type="project" value="UniProtKB-UniRule"/>
</dbReference>
<dbReference type="Proteomes" id="UP000011083">
    <property type="component" value="Unassembled WGS sequence"/>
</dbReference>
<dbReference type="InterPro" id="IPR029787">
    <property type="entry name" value="Nucleotide_cyclase"/>
</dbReference>
<keyword evidence="8" id="KW-1133">Transmembrane helix</keyword>
<evidence type="ECO:0000256" key="8">
    <source>
        <dbReference type="SAM" id="Phobius"/>
    </source>
</evidence>
<dbReference type="Gene3D" id="3.40.190.10">
    <property type="entry name" value="Periplasmic binding protein-like II"/>
    <property type="match status" value="4"/>
</dbReference>
<feature type="domain" description="Protein kinase" evidence="9">
    <location>
        <begin position="1276"/>
        <end position="1534"/>
    </location>
</feature>
<dbReference type="RefSeq" id="XP_004340433.1">
    <property type="nucleotide sequence ID" value="XM_004340385.1"/>
</dbReference>
<feature type="region of interest" description="Disordered" evidence="7">
    <location>
        <begin position="1145"/>
        <end position="1165"/>
    </location>
</feature>
<evidence type="ECO:0000313" key="10">
    <source>
        <dbReference type="EMBL" id="ELR18405.1"/>
    </source>
</evidence>
<dbReference type="GeneID" id="14919202"/>
<dbReference type="InterPro" id="IPR051681">
    <property type="entry name" value="Ser/Thr_Kinases-Pseudokinases"/>
</dbReference>
<dbReference type="PRINTS" id="PR00109">
    <property type="entry name" value="TYRKINASE"/>
</dbReference>
<accession>L8GZH3</accession>
<dbReference type="STRING" id="1257118.L8GZH3"/>
<feature type="binding site" evidence="6">
    <location>
        <position position="698"/>
    </location>
    <ligand>
        <name>ATP</name>
        <dbReference type="ChEBI" id="CHEBI:30616"/>
    </ligand>
</feature>
<evidence type="ECO:0000256" key="7">
    <source>
        <dbReference type="SAM" id="MobiDB-lite"/>
    </source>
</evidence>